<dbReference type="GO" id="GO:0005829">
    <property type="term" value="C:cytosol"/>
    <property type="evidence" value="ECO:0007669"/>
    <property type="project" value="UniProtKB-ARBA"/>
</dbReference>
<dbReference type="PANTHER" id="PTHR43660">
    <property type="entry name" value="DIPEPTIDYL CARBOXYPEPTIDASE"/>
    <property type="match status" value="1"/>
</dbReference>
<evidence type="ECO:0000256" key="4">
    <source>
        <dbReference type="ARBA" id="ARBA00022645"/>
    </source>
</evidence>
<keyword evidence="9 15" id="KW-0482">Metalloprotease</keyword>
<evidence type="ECO:0000313" key="18">
    <source>
        <dbReference type="Proteomes" id="UP000490060"/>
    </source>
</evidence>
<gene>
    <name evidence="17" type="primary">dcp</name>
    <name evidence="17" type="ORF">TNO010_120083</name>
</gene>
<dbReference type="FunFam" id="1.10.1370.40:FF:000001">
    <property type="entry name" value="Dipeptidyl carboxypeptidase II"/>
    <property type="match status" value="1"/>
</dbReference>
<evidence type="ECO:0000256" key="13">
    <source>
        <dbReference type="ARBA" id="ARBA00070755"/>
    </source>
</evidence>
<evidence type="ECO:0000256" key="7">
    <source>
        <dbReference type="ARBA" id="ARBA00022801"/>
    </source>
</evidence>
<dbReference type="SUPFAM" id="SSF55486">
    <property type="entry name" value="Metalloproteases ('zincins'), catalytic domain"/>
    <property type="match status" value="1"/>
</dbReference>
<evidence type="ECO:0000256" key="1">
    <source>
        <dbReference type="ARBA" id="ARBA00004496"/>
    </source>
</evidence>
<dbReference type="InterPro" id="IPR024077">
    <property type="entry name" value="Neurolysin/TOP_dom2"/>
</dbReference>
<evidence type="ECO:0000256" key="9">
    <source>
        <dbReference type="ARBA" id="ARBA00023049"/>
    </source>
</evidence>
<keyword evidence="5 15" id="KW-0645">Protease</keyword>
<evidence type="ECO:0000256" key="5">
    <source>
        <dbReference type="ARBA" id="ARBA00022670"/>
    </source>
</evidence>
<dbReference type="EMBL" id="OENE01000004">
    <property type="protein sequence ID" value="SOS58280.1"/>
    <property type="molecule type" value="Genomic_DNA"/>
</dbReference>
<comment type="function">
    <text evidence="11">Removes dipeptides from the C-termini of N-blocked tripeptides, tetrapeptides and larger peptides.</text>
</comment>
<name>A0A2I2LDG1_9FLAO</name>
<dbReference type="GO" id="GO:0004222">
    <property type="term" value="F:metalloendopeptidase activity"/>
    <property type="evidence" value="ECO:0007669"/>
    <property type="project" value="InterPro"/>
</dbReference>
<dbReference type="GO" id="GO:0004180">
    <property type="term" value="F:carboxypeptidase activity"/>
    <property type="evidence" value="ECO:0007669"/>
    <property type="project" value="UniProtKB-KW"/>
</dbReference>
<dbReference type="PROSITE" id="PS51257">
    <property type="entry name" value="PROKAR_LIPOPROTEIN"/>
    <property type="match status" value="1"/>
</dbReference>
<dbReference type="EC" id="3.4.15.5" evidence="12"/>
<dbReference type="InterPro" id="IPR024079">
    <property type="entry name" value="MetalloPept_cat_dom_sf"/>
</dbReference>
<evidence type="ECO:0000256" key="3">
    <source>
        <dbReference type="ARBA" id="ARBA00022490"/>
    </source>
</evidence>
<evidence type="ECO:0000256" key="14">
    <source>
        <dbReference type="ARBA" id="ARBA00075608"/>
    </source>
</evidence>
<dbReference type="Gene3D" id="1.10.1370.10">
    <property type="entry name" value="Neurolysin, domain 3"/>
    <property type="match status" value="1"/>
</dbReference>
<dbReference type="Gene3D" id="1.10.1370.40">
    <property type="match status" value="1"/>
</dbReference>
<keyword evidence="3" id="KW-0963">Cytoplasm</keyword>
<keyword evidence="4 17" id="KW-0121">Carboxypeptidase</keyword>
<dbReference type="PANTHER" id="PTHR43660:SF1">
    <property type="entry name" value="DIPEPTIDYL CARBOXYPEPTIDASE"/>
    <property type="match status" value="1"/>
</dbReference>
<dbReference type="GO" id="GO:0008241">
    <property type="term" value="F:peptidyl-dipeptidase activity"/>
    <property type="evidence" value="ECO:0007669"/>
    <property type="project" value="UniProtKB-EC"/>
</dbReference>
<dbReference type="GO" id="GO:0046872">
    <property type="term" value="F:metal ion binding"/>
    <property type="evidence" value="ECO:0007669"/>
    <property type="project" value="UniProtKB-UniRule"/>
</dbReference>
<keyword evidence="8 15" id="KW-0862">Zinc</keyword>
<evidence type="ECO:0000256" key="12">
    <source>
        <dbReference type="ARBA" id="ARBA00066668"/>
    </source>
</evidence>
<dbReference type="Proteomes" id="UP000490060">
    <property type="component" value="Unassembled WGS sequence"/>
</dbReference>
<dbReference type="GO" id="GO:0006508">
    <property type="term" value="P:proteolysis"/>
    <property type="evidence" value="ECO:0007669"/>
    <property type="project" value="UniProtKB-KW"/>
</dbReference>
<dbReference type="AlphaFoldDB" id="A0A2I2LDG1"/>
<accession>A0A2I2LDG1</accession>
<keyword evidence="6 15" id="KW-0479">Metal-binding</keyword>
<evidence type="ECO:0000256" key="2">
    <source>
        <dbReference type="ARBA" id="ARBA00006040"/>
    </source>
</evidence>
<dbReference type="CDD" id="cd06456">
    <property type="entry name" value="M3A_DCP"/>
    <property type="match status" value="1"/>
</dbReference>
<evidence type="ECO:0000259" key="16">
    <source>
        <dbReference type="Pfam" id="PF01432"/>
    </source>
</evidence>
<organism evidence="17 18">
    <name type="scientific">Tenacibaculum finnmarkense genomovar ulcerans</name>
    <dbReference type="NCBI Taxonomy" id="2781388"/>
    <lineage>
        <taxon>Bacteria</taxon>
        <taxon>Pseudomonadati</taxon>
        <taxon>Bacteroidota</taxon>
        <taxon>Flavobacteriia</taxon>
        <taxon>Flavobacteriales</taxon>
        <taxon>Flavobacteriaceae</taxon>
        <taxon>Tenacibaculum</taxon>
        <taxon>Tenacibaculum finnmarkense</taxon>
    </lineage>
</organism>
<protein>
    <recommendedName>
        <fullName evidence="13">Dipeptidyl carboxypeptidase</fullName>
        <ecNumber evidence="12">3.4.15.5</ecNumber>
    </recommendedName>
    <alternativeName>
        <fullName evidence="14">Peptidyl-dipeptidase Dcp</fullName>
    </alternativeName>
</protein>
<dbReference type="FunFam" id="3.40.390.10:FF:000009">
    <property type="entry name" value="Oligopeptidase A"/>
    <property type="match status" value="1"/>
</dbReference>
<dbReference type="InterPro" id="IPR001567">
    <property type="entry name" value="Pept_M3A_M3B_dom"/>
</dbReference>
<dbReference type="InterPro" id="IPR045090">
    <property type="entry name" value="Pept_M3A_M3B"/>
</dbReference>
<dbReference type="RefSeq" id="WP_058884702.1">
    <property type="nucleotide sequence ID" value="NZ_OENE01000004.1"/>
</dbReference>
<comment type="subcellular location">
    <subcellularLocation>
        <location evidence="1">Cytoplasm</location>
    </subcellularLocation>
</comment>
<proteinExistence type="inferred from homology"/>
<evidence type="ECO:0000256" key="15">
    <source>
        <dbReference type="RuleBase" id="RU003435"/>
    </source>
</evidence>
<dbReference type="InterPro" id="IPR034005">
    <property type="entry name" value="M3A_DCP"/>
</dbReference>
<reference evidence="17 18" key="1">
    <citation type="submission" date="2017-11" db="EMBL/GenBank/DDBJ databases">
        <authorList>
            <person name="Duchaud E."/>
        </authorList>
    </citation>
    <scope>NUCLEOTIDE SEQUENCE [LARGE SCALE GENOMIC DNA]</scope>
    <source>
        <strain evidence="17 18">TNO010</strain>
    </source>
</reference>
<feature type="domain" description="Peptidase M3A/M3B catalytic" evidence="16">
    <location>
        <begin position="265"/>
        <end position="712"/>
    </location>
</feature>
<dbReference type="GeneID" id="79924036"/>
<keyword evidence="7 15" id="KW-0378">Hydrolase</keyword>
<dbReference type="Pfam" id="PF01432">
    <property type="entry name" value="Peptidase_M3"/>
    <property type="match status" value="1"/>
</dbReference>
<evidence type="ECO:0000256" key="8">
    <source>
        <dbReference type="ARBA" id="ARBA00022833"/>
    </source>
</evidence>
<comment type="cofactor">
    <cofactor evidence="15">
        <name>Zn(2+)</name>
        <dbReference type="ChEBI" id="CHEBI:29105"/>
    </cofactor>
    <text evidence="15">Binds 1 zinc ion.</text>
</comment>
<evidence type="ECO:0000256" key="10">
    <source>
        <dbReference type="ARBA" id="ARBA00052506"/>
    </source>
</evidence>
<comment type="similarity">
    <text evidence="2 15">Belongs to the peptidase M3 family.</text>
</comment>
<sequence>MKKHIIVATTIALAVSCTTNPSEKAKKDKNAVKTENTINSANNPLLVKSTLAYGAPDFTKIKNEHFMPAILEGMKLQNQAIQRIIANKEAANFKNTVLALEQSSETLDNVTAVFYGLTGAHTNDTLKSIQKELAPKFSKHSDDILLNTPLFAKIKTVYNALDTANLDAESTHLVKEYYKNFVKAGANLSEDKKAVLKDINSEIATLSNDFGKKLLDASKKGGVIITDVKKLKGFSADKIKSLEKQADNTKTYEIQLVNTTQQSSLQSLENREVRKELYEKSIHRADSGTYDTSELVQKMVSLRAKKAQILGFENYASWSLQGTMAKTPAKVFEMFEGLIPGSLEKASAEKKEIQAEMNKQVKGATLAAYDWNHYAEKVRTSKYNLNEDEIKPYFEMTTVLEKGVFYAATKLYGITFKKRTDLPVYHKDVVVYEVFEEDGSKLGLFYGDFYARDSKRGGAWMSSFVKQSKLRNQKPVIYNVCNSSKPAAGEPALISFDEVETMFHEFGHALHGLFGNQQYASISGTSTSRDFVEFPSQFNENWSTHPAILNNYAVHYKTGKVIPAELLKKIKDAGTFNQGYSMIENLASSSLDMKWHTVSANTKIEDVAKFEEAALTQMKLKLAEIPPRYRSTYFAHIFSGGYGAGYYSYLWTEMLSHDAYAWFKDNGLLTRENGQKFREQVLSKGNTMDYAKMYQNFAGRNPEATPMLKARGLK</sequence>
<evidence type="ECO:0000256" key="11">
    <source>
        <dbReference type="ARBA" id="ARBA00054529"/>
    </source>
</evidence>
<comment type="catalytic activity">
    <reaction evidence="10">
        <text>Hydrolysis of unblocked, C-terminal dipeptides from oligopeptides, with broad specificity. Does not hydrolyze bonds in which P1' is Pro, or both P1 and P1' are Gly.</text>
        <dbReference type="EC" id="3.4.15.5"/>
    </reaction>
</comment>
<evidence type="ECO:0000313" key="17">
    <source>
        <dbReference type="EMBL" id="SOS58280.1"/>
    </source>
</evidence>
<dbReference type="Gene3D" id="3.40.390.10">
    <property type="entry name" value="Collagenase (Catalytic Domain)"/>
    <property type="match status" value="1"/>
</dbReference>
<evidence type="ECO:0000256" key="6">
    <source>
        <dbReference type="ARBA" id="ARBA00022723"/>
    </source>
</evidence>